<feature type="region of interest" description="Disordered" evidence="1">
    <location>
        <begin position="87"/>
        <end position="110"/>
    </location>
</feature>
<comment type="caution">
    <text evidence="2">The sequence shown here is derived from an EMBL/GenBank/DDBJ whole genome shotgun (WGS) entry which is preliminary data.</text>
</comment>
<sequence>MARVTATGSPAMLPPRLFHSDQPAPAVPCVDITTSRWALRANTDTAPFGPSATAGRLIRSPPWSSQSVQCPPRPAWAALCSLPSLPTANSASAPSGRRTATGSSAICPRRPIHGPHLAPCCGQEDVITSPLRSRTKAAIPPEGSRATTGRPAGSPPMPSQPTQSPPGATCHAVTTSPETDVANANNAPSRPGRIPVPNIVGTTG</sequence>
<evidence type="ECO:0000313" key="3">
    <source>
        <dbReference type="Proteomes" id="UP001327093"/>
    </source>
</evidence>
<name>A0ABU6AL00_9PSEU</name>
<feature type="region of interest" description="Disordered" evidence="1">
    <location>
        <begin position="133"/>
        <end position="204"/>
    </location>
</feature>
<feature type="compositionally biased region" description="Polar residues" evidence="1">
    <location>
        <begin position="87"/>
        <end position="104"/>
    </location>
</feature>
<reference evidence="2 3" key="1">
    <citation type="submission" date="2023-10" db="EMBL/GenBank/DDBJ databases">
        <title>Saccharopolyspora sp. nov., isolated from mangrove soil.</title>
        <authorList>
            <person name="Lu Y."/>
            <person name="Liu W."/>
        </authorList>
    </citation>
    <scope>NUCLEOTIDE SEQUENCE [LARGE SCALE GENOMIC DNA]</scope>
    <source>
        <strain evidence="2 3">S2-29</strain>
    </source>
</reference>
<gene>
    <name evidence="2" type="ORF">R4I43_33090</name>
</gene>
<dbReference type="Proteomes" id="UP001327093">
    <property type="component" value="Unassembled WGS sequence"/>
</dbReference>
<organism evidence="2 3">
    <name type="scientific">Saccharopolyspora mangrovi</name>
    <dbReference type="NCBI Taxonomy" id="3082379"/>
    <lineage>
        <taxon>Bacteria</taxon>
        <taxon>Bacillati</taxon>
        <taxon>Actinomycetota</taxon>
        <taxon>Actinomycetes</taxon>
        <taxon>Pseudonocardiales</taxon>
        <taxon>Pseudonocardiaceae</taxon>
        <taxon>Saccharopolyspora</taxon>
    </lineage>
</organism>
<keyword evidence="3" id="KW-1185">Reference proteome</keyword>
<protein>
    <submittedName>
        <fullName evidence="2">Uncharacterized protein</fullName>
    </submittedName>
</protein>
<dbReference type="RefSeq" id="WP_324269670.1">
    <property type="nucleotide sequence ID" value="NZ_JAWLNX010000040.1"/>
</dbReference>
<evidence type="ECO:0000313" key="2">
    <source>
        <dbReference type="EMBL" id="MEB3372247.1"/>
    </source>
</evidence>
<accession>A0ABU6AL00</accession>
<feature type="compositionally biased region" description="Polar residues" evidence="1">
    <location>
        <begin position="172"/>
        <end position="188"/>
    </location>
</feature>
<evidence type="ECO:0000256" key="1">
    <source>
        <dbReference type="SAM" id="MobiDB-lite"/>
    </source>
</evidence>
<proteinExistence type="predicted"/>
<dbReference type="EMBL" id="JAWLNX010000040">
    <property type="protein sequence ID" value="MEB3372247.1"/>
    <property type="molecule type" value="Genomic_DNA"/>
</dbReference>